<keyword evidence="4" id="KW-1185">Reference proteome</keyword>
<dbReference type="Gene3D" id="4.10.60.10">
    <property type="entry name" value="Zinc finger, CCHC-type"/>
    <property type="match status" value="1"/>
</dbReference>
<evidence type="ECO:0000313" key="3">
    <source>
        <dbReference type="EMBL" id="CAE5968008.1"/>
    </source>
</evidence>
<evidence type="ECO:0000313" key="4">
    <source>
        <dbReference type="Proteomes" id="UP000682877"/>
    </source>
</evidence>
<dbReference type="InterPro" id="IPR001878">
    <property type="entry name" value="Znf_CCHC"/>
</dbReference>
<evidence type="ECO:0000259" key="2">
    <source>
        <dbReference type="PROSITE" id="PS50158"/>
    </source>
</evidence>
<dbReference type="InterPro" id="IPR054722">
    <property type="entry name" value="PolX-like_BBD"/>
</dbReference>
<sequence length="470" mass="53639">MAAAKKPTLQDVVSDDLNYELWAPTVKTTLTEKGLWDVVENLIPADLSKLPELATETPPEDLPKWRDFMGKDTEALQILQSCLPDSVLRLTLEANSAKDLWDLLKEANEKAKFEKKLEQDKIKEGERISSLLMEIVNDSSKSIYLAIAKMVISLSDSYENETDELILAGLKKLTFNRFRLLLARFELSTVNHTLYEIMIVNGYGSSSQDLESFIKWLTSMSDSYDGAALVMEELMCVKNLTYNNSRELFDLFELVPLKTISDIMNDFEVGSSLHTKEVCYSANDVRDFLKEVNVEKKEGVCSASMDLKRVIRSRHERGECIHCGGKGHVFKDCSDKKIQSRNVGPVTFDEDMWMLYTNTTNHMTPYIKYFSTLDRSRRSRIQSIVSQGMGDVRIMTKEGKTKMIKNVLYVPGMDRNVLSVHQLAELGYSIRRIDDRCTIKDQNGRLFGQSFLEKRGFFLRLQVVEGNLTS</sequence>
<organism evidence="3 4">
    <name type="scientific">Arabidopsis arenosa</name>
    <name type="common">Sand rock-cress</name>
    <name type="synonym">Cardaminopsis arenosa</name>
    <dbReference type="NCBI Taxonomy" id="38785"/>
    <lineage>
        <taxon>Eukaryota</taxon>
        <taxon>Viridiplantae</taxon>
        <taxon>Streptophyta</taxon>
        <taxon>Embryophyta</taxon>
        <taxon>Tracheophyta</taxon>
        <taxon>Spermatophyta</taxon>
        <taxon>Magnoliopsida</taxon>
        <taxon>eudicotyledons</taxon>
        <taxon>Gunneridae</taxon>
        <taxon>Pentapetalae</taxon>
        <taxon>rosids</taxon>
        <taxon>malvids</taxon>
        <taxon>Brassicales</taxon>
        <taxon>Brassicaceae</taxon>
        <taxon>Camelineae</taxon>
        <taxon>Arabidopsis</taxon>
    </lineage>
</organism>
<dbReference type="Proteomes" id="UP000682877">
    <property type="component" value="Chromosome 3"/>
</dbReference>
<reference evidence="3" key="1">
    <citation type="submission" date="2021-01" db="EMBL/GenBank/DDBJ databases">
        <authorList>
            <person name="Bezrukov I."/>
        </authorList>
    </citation>
    <scope>NUCLEOTIDE SEQUENCE</scope>
</reference>
<gene>
    <name evidence="3" type="ORF">AARE701A_LOCUS7749</name>
</gene>
<dbReference type="GO" id="GO:0003676">
    <property type="term" value="F:nucleic acid binding"/>
    <property type="evidence" value="ECO:0007669"/>
    <property type="project" value="InterPro"/>
</dbReference>
<keyword evidence="1" id="KW-0479">Metal-binding</keyword>
<dbReference type="EMBL" id="LR999453">
    <property type="protein sequence ID" value="CAE5968008.1"/>
    <property type="molecule type" value="Genomic_DNA"/>
</dbReference>
<name>A0A8S1ZWA5_ARAAE</name>
<proteinExistence type="predicted"/>
<dbReference type="PROSITE" id="PS50158">
    <property type="entry name" value="ZF_CCHC"/>
    <property type="match status" value="1"/>
</dbReference>
<dbReference type="AlphaFoldDB" id="A0A8S1ZWA5"/>
<feature type="domain" description="CCHC-type" evidence="2">
    <location>
        <begin position="320"/>
        <end position="333"/>
    </location>
</feature>
<keyword evidence="1" id="KW-0863">Zinc-finger</keyword>
<dbReference type="GO" id="GO:0008270">
    <property type="term" value="F:zinc ion binding"/>
    <property type="evidence" value="ECO:0007669"/>
    <property type="project" value="UniProtKB-KW"/>
</dbReference>
<keyword evidence="1" id="KW-0862">Zinc</keyword>
<evidence type="ECO:0000256" key="1">
    <source>
        <dbReference type="PROSITE-ProRule" id="PRU00047"/>
    </source>
</evidence>
<accession>A0A8S1ZWA5</accession>
<dbReference type="Pfam" id="PF22936">
    <property type="entry name" value="Pol_BBD"/>
    <property type="match status" value="1"/>
</dbReference>
<protein>
    <recommendedName>
        <fullName evidence="2">CCHC-type domain-containing protein</fullName>
    </recommendedName>
</protein>